<evidence type="ECO:0000256" key="12">
    <source>
        <dbReference type="RuleBase" id="RU363101"/>
    </source>
</evidence>
<keyword evidence="11 12" id="KW-0472">Membrane</keyword>
<keyword evidence="10 12" id="KW-1133">Transmembrane helix</keyword>
<keyword evidence="9 12" id="KW-0201">Cytochrome c-type biogenesis</keyword>
<keyword evidence="14" id="KW-1185">Reference proteome</keyword>
<keyword evidence="8 12" id="KW-0812">Transmembrane</keyword>
<dbReference type="InterPro" id="IPR007078">
    <property type="entry name" value="Haem_export_protD_CcmD"/>
</dbReference>
<organism evidence="13 14">
    <name type="scientific">Asaia krungthepensis NRIC 0535</name>
    <dbReference type="NCBI Taxonomy" id="1307925"/>
    <lineage>
        <taxon>Bacteria</taxon>
        <taxon>Pseudomonadati</taxon>
        <taxon>Pseudomonadota</taxon>
        <taxon>Alphaproteobacteria</taxon>
        <taxon>Acetobacterales</taxon>
        <taxon>Acetobacteraceae</taxon>
        <taxon>Asaia</taxon>
    </lineage>
</organism>
<evidence type="ECO:0000256" key="11">
    <source>
        <dbReference type="ARBA" id="ARBA00023136"/>
    </source>
</evidence>
<reference evidence="13" key="1">
    <citation type="submission" date="2013-04" db="EMBL/GenBank/DDBJ databases">
        <title>The genome sequencing project of 58 acetic acid bacteria.</title>
        <authorList>
            <person name="Okamoto-Kainuma A."/>
            <person name="Ishikawa M."/>
            <person name="Umino S."/>
            <person name="Koizumi Y."/>
            <person name="Shiwa Y."/>
            <person name="Yoshikawa H."/>
            <person name="Matsutani M."/>
            <person name="Matsushita K."/>
        </authorList>
    </citation>
    <scope>NUCLEOTIDE SEQUENCE</scope>
    <source>
        <strain evidence="13">NRIC 0535</strain>
    </source>
</reference>
<dbReference type="NCBIfam" id="TIGR03141">
    <property type="entry name" value="cytochro_ccmD"/>
    <property type="match status" value="1"/>
</dbReference>
<name>A0ABQ0Q666_9PROT</name>
<sequence>MTHLPYIAASYGLTLAAIAVLGSQLVWRLRRARQRLALVEKRAASGTRPS</sequence>
<evidence type="ECO:0000256" key="4">
    <source>
        <dbReference type="ARBA" id="ARBA00016461"/>
    </source>
</evidence>
<evidence type="ECO:0000256" key="3">
    <source>
        <dbReference type="ARBA" id="ARBA00008741"/>
    </source>
</evidence>
<proteinExistence type="inferred from homology"/>
<evidence type="ECO:0000256" key="8">
    <source>
        <dbReference type="ARBA" id="ARBA00022692"/>
    </source>
</evidence>
<evidence type="ECO:0000313" key="13">
    <source>
        <dbReference type="EMBL" id="GBQ93255.1"/>
    </source>
</evidence>
<comment type="similarity">
    <text evidence="3 12">Belongs to the CcmD/CycX/HelD family.</text>
</comment>
<evidence type="ECO:0000313" key="14">
    <source>
        <dbReference type="Proteomes" id="UP001062776"/>
    </source>
</evidence>
<evidence type="ECO:0000256" key="1">
    <source>
        <dbReference type="ARBA" id="ARBA00002442"/>
    </source>
</evidence>
<evidence type="ECO:0000256" key="6">
    <source>
        <dbReference type="ARBA" id="ARBA00022475"/>
    </source>
</evidence>
<evidence type="ECO:0000256" key="7">
    <source>
        <dbReference type="ARBA" id="ARBA00022519"/>
    </source>
</evidence>
<comment type="subcellular location">
    <subcellularLocation>
        <location evidence="2 12">Cell inner membrane</location>
        <topology evidence="2 12">Single-pass membrane protein</topology>
    </subcellularLocation>
</comment>
<gene>
    <name evidence="13" type="ORF">AA0535_2784</name>
</gene>
<keyword evidence="6 12" id="KW-1003">Cell membrane</keyword>
<comment type="caution">
    <text evidence="13">The sequence shown here is derived from an EMBL/GenBank/DDBJ whole genome shotgun (WGS) entry which is preliminary data.</text>
</comment>
<evidence type="ECO:0000256" key="9">
    <source>
        <dbReference type="ARBA" id="ARBA00022748"/>
    </source>
</evidence>
<comment type="function">
    <text evidence="1 12">Required for the export of heme to the periplasm for the biogenesis of c-type cytochromes.</text>
</comment>
<feature type="transmembrane region" description="Helical" evidence="12">
    <location>
        <begin position="6"/>
        <end position="27"/>
    </location>
</feature>
<evidence type="ECO:0000256" key="2">
    <source>
        <dbReference type="ARBA" id="ARBA00004377"/>
    </source>
</evidence>
<protein>
    <recommendedName>
        <fullName evidence="4 12">Heme exporter protein D</fullName>
    </recommendedName>
</protein>
<dbReference type="RefSeq" id="WP_264817301.1">
    <property type="nucleotide sequence ID" value="NZ_BAPV01000060.1"/>
</dbReference>
<dbReference type="Proteomes" id="UP001062776">
    <property type="component" value="Unassembled WGS sequence"/>
</dbReference>
<accession>A0ABQ0Q666</accession>
<dbReference type="Pfam" id="PF04995">
    <property type="entry name" value="CcmD"/>
    <property type="match status" value="1"/>
</dbReference>
<keyword evidence="5 12" id="KW-0813">Transport</keyword>
<evidence type="ECO:0000256" key="5">
    <source>
        <dbReference type="ARBA" id="ARBA00022448"/>
    </source>
</evidence>
<dbReference type="EMBL" id="BAPV01000060">
    <property type="protein sequence ID" value="GBQ93255.1"/>
    <property type="molecule type" value="Genomic_DNA"/>
</dbReference>
<evidence type="ECO:0000256" key="10">
    <source>
        <dbReference type="ARBA" id="ARBA00022989"/>
    </source>
</evidence>
<keyword evidence="7 12" id="KW-0997">Cell inner membrane</keyword>